<gene>
    <name evidence="2" type="ORF">OXX778_LOCUS21131</name>
</gene>
<evidence type="ECO:0000259" key="1">
    <source>
        <dbReference type="Pfam" id="PF05699"/>
    </source>
</evidence>
<comment type="caution">
    <text evidence="2">The sequence shown here is derived from an EMBL/GenBank/DDBJ whole genome shotgun (WGS) entry which is preliminary data.</text>
</comment>
<keyword evidence="3" id="KW-1185">Reference proteome</keyword>
<dbReference type="SUPFAM" id="SSF53098">
    <property type="entry name" value="Ribonuclease H-like"/>
    <property type="match status" value="1"/>
</dbReference>
<dbReference type="InterPro" id="IPR008906">
    <property type="entry name" value="HATC_C_dom"/>
</dbReference>
<dbReference type="GO" id="GO:0046983">
    <property type="term" value="F:protein dimerization activity"/>
    <property type="evidence" value="ECO:0007669"/>
    <property type="project" value="InterPro"/>
</dbReference>
<name>A0A814P982_9BILA</name>
<protein>
    <recommendedName>
        <fullName evidence="1">HAT C-terminal dimerisation domain-containing protein</fullName>
    </recommendedName>
</protein>
<reference evidence="2" key="1">
    <citation type="submission" date="2021-02" db="EMBL/GenBank/DDBJ databases">
        <authorList>
            <person name="Nowell W R."/>
        </authorList>
    </citation>
    <scope>NUCLEOTIDE SEQUENCE</scope>
    <source>
        <strain evidence="2">Ploen Becks lab</strain>
    </source>
</reference>
<dbReference type="Proteomes" id="UP000663879">
    <property type="component" value="Unassembled WGS sequence"/>
</dbReference>
<evidence type="ECO:0000313" key="2">
    <source>
        <dbReference type="EMBL" id="CAF1100634.1"/>
    </source>
</evidence>
<dbReference type="Pfam" id="PF05699">
    <property type="entry name" value="Dimer_Tnp_hAT"/>
    <property type="match status" value="1"/>
</dbReference>
<evidence type="ECO:0000313" key="3">
    <source>
        <dbReference type="Proteomes" id="UP000663879"/>
    </source>
</evidence>
<dbReference type="PANTHER" id="PTHR45749:SF21">
    <property type="entry name" value="DUF4371 DOMAIN-CONTAINING PROTEIN"/>
    <property type="match status" value="1"/>
</dbReference>
<feature type="domain" description="HAT C-terminal dimerisation" evidence="1">
    <location>
        <begin position="25"/>
        <end position="83"/>
    </location>
</feature>
<sequence>MNFDLSLVPSDKRLSRLKDFFLKENASKAFGEIFTLYKKYLALPVSNANSERSFSVLKRIKSYLQNTMSQDRLNDLSFIHIESEEADQIDVENVLEVFIRTKNRRLKFF</sequence>
<dbReference type="InterPro" id="IPR012337">
    <property type="entry name" value="RNaseH-like_sf"/>
</dbReference>
<dbReference type="PANTHER" id="PTHR45749">
    <property type="match status" value="1"/>
</dbReference>
<accession>A0A814P982</accession>
<dbReference type="OrthoDB" id="6159421at2759"/>
<dbReference type="AlphaFoldDB" id="A0A814P982"/>
<dbReference type="EMBL" id="CAJNOC010007535">
    <property type="protein sequence ID" value="CAF1100634.1"/>
    <property type="molecule type" value="Genomic_DNA"/>
</dbReference>
<organism evidence="2 3">
    <name type="scientific">Brachionus calyciflorus</name>
    <dbReference type="NCBI Taxonomy" id="104777"/>
    <lineage>
        <taxon>Eukaryota</taxon>
        <taxon>Metazoa</taxon>
        <taxon>Spiralia</taxon>
        <taxon>Gnathifera</taxon>
        <taxon>Rotifera</taxon>
        <taxon>Eurotatoria</taxon>
        <taxon>Monogononta</taxon>
        <taxon>Pseudotrocha</taxon>
        <taxon>Ploima</taxon>
        <taxon>Brachionidae</taxon>
        <taxon>Brachionus</taxon>
    </lineage>
</organism>
<proteinExistence type="predicted"/>